<dbReference type="Gene3D" id="1.25.40.340">
    <property type="match status" value="1"/>
</dbReference>
<dbReference type="AlphaFoldDB" id="A0A6I2UUB4"/>
<reference evidence="10 11" key="1">
    <citation type="submission" date="2019-08" db="EMBL/GenBank/DDBJ databases">
        <title>In-depth cultivation of the pig gut microbiome towards novel bacterial diversity and tailored functional studies.</title>
        <authorList>
            <person name="Wylensek D."/>
            <person name="Hitch T.C.A."/>
            <person name="Clavel T."/>
        </authorList>
    </citation>
    <scope>NUCLEOTIDE SEQUENCE [LARGE SCALE GENOMIC DNA]</scope>
    <source>
        <strain evidence="11">WCA-380-WT-3B3</strain>
    </source>
</reference>
<keyword evidence="5 10" id="KW-0418">Kinase</keyword>
<dbReference type="RefSeq" id="WP_154619438.1">
    <property type="nucleotide sequence ID" value="NZ_CBCTNG010000013.1"/>
</dbReference>
<dbReference type="InterPro" id="IPR012737">
    <property type="entry name" value="DhaK_L_YcgS"/>
</dbReference>
<dbReference type="GO" id="GO:0005829">
    <property type="term" value="C:cytosol"/>
    <property type="evidence" value="ECO:0007669"/>
    <property type="project" value="TreeGrafter"/>
</dbReference>
<dbReference type="Pfam" id="PF02734">
    <property type="entry name" value="Dak2"/>
    <property type="match status" value="1"/>
</dbReference>
<dbReference type="GO" id="GO:0004371">
    <property type="term" value="F:glycerone kinase activity"/>
    <property type="evidence" value="ECO:0007669"/>
    <property type="project" value="InterPro"/>
</dbReference>
<dbReference type="InterPro" id="IPR050861">
    <property type="entry name" value="Dihydroxyacetone_Kinase"/>
</dbReference>
<accession>A0A6I2UUB4</accession>
<keyword evidence="4" id="KW-0808">Transferase</keyword>
<comment type="catalytic activity">
    <reaction evidence="1">
        <text>dihydroxyacetone + phosphoenolpyruvate = dihydroxyacetone phosphate + pyruvate</text>
        <dbReference type="Rhea" id="RHEA:18381"/>
        <dbReference type="ChEBI" id="CHEBI:15361"/>
        <dbReference type="ChEBI" id="CHEBI:16016"/>
        <dbReference type="ChEBI" id="CHEBI:57642"/>
        <dbReference type="ChEBI" id="CHEBI:58702"/>
        <dbReference type="EC" id="2.7.1.121"/>
    </reaction>
</comment>
<gene>
    <name evidence="10" type="primary">dhaL</name>
    <name evidence="10" type="ORF">FYJ78_00415</name>
</gene>
<evidence type="ECO:0000313" key="11">
    <source>
        <dbReference type="Proteomes" id="UP000430222"/>
    </source>
</evidence>
<evidence type="ECO:0000256" key="8">
    <source>
        <dbReference type="ARBA" id="ARBA00055771"/>
    </source>
</evidence>
<keyword evidence="6" id="KW-0319">Glycerol metabolism</keyword>
<comment type="pathway">
    <text evidence="2">Polyol metabolism; glycerol degradation.</text>
</comment>
<dbReference type="EMBL" id="VUNL01000001">
    <property type="protein sequence ID" value="MSV23680.1"/>
    <property type="molecule type" value="Genomic_DNA"/>
</dbReference>
<protein>
    <recommendedName>
        <fullName evidence="3">phosphoenolpyruvate--glycerone phosphotransferase</fullName>
        <ecNumber evidence="3">2.7.1.121</ecNumber>
    </recommendedName>
</protein>
<dbReference type="NCBIfam" id="TIGR02365">
    <property type="entry name" value="dha_L_ycgS"/>
    <property type="match status" value="1"/>
</dbReference>
<evidence type="ECO:0000256" key="2">
    <source>
        <dbReference type="ARBA" id="ARBA00004745"/>
    </source>
</evidence>
<evidence type="ECO:0000256" key="3">
    <source>
        <dbReference type="ARBA" id="ARBA00012095"/>
    </source>
</evidence>
<keyword evidence="11" id="KW-1185">Reference proteome</keyword>
<evidence type="ECO:0000313" key="10">
    <source>
        <dbReference type="EMBL" id="MSV23680.1"/>
    </source>
</evidence>
<comment type="subunit">
    <text evidence="7">Homodimer. The dihydroxyacetone kinase complex is composed of a homodimer of DhaM, a homodimer of DhaK and the subunit DhaL.</text>
</comment>
<dbReference type="GO" id="GO:0047324">
    <property type="term" value="F:phosphoenolpyruvate-glycerone phosphotransferase activity"/>
    <property type="evidence" value="ECO:0007669"/>
    <property type="project" value="UniProtKB-EC"/>
</dbReference>
<proteinExistence type="predicted"/>
<dbReference type="SMART" id="SM01120">
    <property type="entry name" value="Dak2"/>
    <property type="match status" value="1"/>
</dbReference>
<dbReference type="PANTHER" id="PTHR28629">
    <property type="entry name" value="TRIOKINASE/FMN CYCLASE"/>
    <property type="match status" value="1"/>
</dbReference>
<dbReference type="PANTHER" id="PTHR28629:SF4">
    <property type="entry name" value="TRIOKINASE_FMN CYCLASE"/>
    <property type="match status" value="1"/>
</dbReference>
<comment type="caution">
    <text evidence="10">The sequence shown here is derived from an EMBL/GenBank/DDBJ whole genome shotgun (WGS) entry which is preliminary data.</text>
</comment>
<evidence type="ECO:0000256" key="7">
    <source>
        <dbReference type="ARBA" id="ARBA00046577"/>
    </source>
</evidence>
<feature type="domain" description="DhaL" evidence="9">
    <location>
        <begin position="2"/>
        <end position="203"/>
    </location>
</feature>
<evidence type="ECO:0000256" key="1">
    <source>
        <dbReference type="ARBA" id="ARBA00001113"/>
    </source>
</evidence>
<dbReference type="PROSITE" id="PS51480">
    <property type="entry name" value="DHAL"/>
    <property type="match status" value="1"/>
</dbReference>
<evidence type="ECO:0000256" key="4">
    <source>
        <dbReference type="ARBA" id="ARBA00022679"/>
    </source>
</evidence>
<dbReference type="InterPro" id="IPR036117">
    <property type="entry name" value="DhaL_dom_sf"/>
</dbReference>
<evidence type="ECO:0000256" key="6">
    <source>
        <dbReference type="ARBA" id="ARBA00022798"/>
    </source>
</evidence>
<dbReference type="GO" id="GO:0019563">
    <property type="term" value="P:glycerol catabolic process"/>
    <property type="evidence" value="ECO:0007669"/>
    <property type="project" value="TreeGrafter"/>
</dbReference>
<name>A0A6I2UUB4_9FIRM</name>
<evidence type="ECO:0000256" key="5">
    <source>
        <dbReference type="ARBA" id="ARBA00022777"/>
    </source>
</evidence>
<sequence length="207" mass="22069">MTRIKDALDAVAAAVIARKDYLTSLDAKTGDGDHGLNMARGFRAAQEAVEEMDDTSQPGPVLQAVGKALIRNVGGAAGPLYGAGFVKAGEACDAETRLNVASIEKLLRAAIEAIQARGRAEKGDKTMLDVLIPIHDCFLPEHAEDKPLFEVLQEASKAAGEGVNYTKTIIARKGRASLVGERSIGIEDPGAVSSMIMYRALYQFLKR</sequence>
<comment type="function">
    <text evidence="8">ADP-binding subunit of the dihydroxyacetone kinase, which is responsible for the phosphoenolpyruvate (PEP)-dependent phosphorylation of dihydroxyacetone. DhaL-ADP is converted to DhaL-ATP via a phosphoryl group transfer from DhaM and transmits it to dihydroxyacetone binds to DhaK.</text>
</comment>
<dbReference type="SUPFAM" id="SSF101473">
    <property type="entry name" value="DhaL-like"/>
    <property type="match status" value="1"/>
</dbReference>
<dbReference type="FunFam" id="1.25.40.340:FF:000002">
    <property type="entry name" value="Dihydroxyacetone kinase, L subunit"/>
    <property type="match status" value="1"/>
</dbReference>
<evidence type="ECO:0000259" key="9">
    <source>
        <dbReference type="PROSITE" id="PS51480"/>
    </source>
</evidence>
<dbReference type="InterPro" id="IPR004007">
    <property type="entry name" value="DhaL_dom"/>
</dbReference>
<dbReference type="Proteomes" id="UP000430222">
    <property type="component" value="Unassembled WGS sequence"/>
</dbReference>
<organism evidence="10 11">
    <name type="scientific">Selenomonas montiformis</name>
    <dbReference type="NCBI Taxonomy" id="2652285"/>
    <lineage>
        <taxon>Bacteria</taxon>
        <taxon>Bacillati</taxon>
        <taxon>Bacillota</taxon>
        <taxon>Negativicutes</taxon>
        <taxon>Selenomonadales</taxon>
        <taxon>Selenomonadaceae</taxon>
        <taxon>Selenomonas</taxon>
    </lineage>
</organism>
<dbReference type="EC" id="2.7.1.121" evidence="3"/>